<dbReference type="Proteomes" id="UP000001070">
    <property type="component" value="Unassembled WGS sequence"/>
</dbReference>
<sequence>MLNLLVIIIWMDYCHVYYGYDLLFWLEEIGRKPVEYLLSATVLLMFLHVVTSCVTVTILSTLIGRNTNRINKPRAYLEERYRRFVVMRLVQQLENALQMQKRYAAQTEHGQPKELTMLENLYTSHKQILQAVDDFRRSVAVLLWPNRADIQMDAYILYHIDEIQLEELKSQGYRLNVPHNTDIRNEHIKRLLNPPGY</sequence>
<keyword evidence="1" id="KW-0812">Transmembrane</keyword>
<dbReference type="PhylomeDB" id="B4J263"/>
<dbReference type="eggNOG" id="ENOG502TCFC">
    <property type="taxonomic scope" value="Eukaryota"/>
</dbReference>
<dbReference type="EMBL" id="CH916366">
    <property type="protein sequence ID" value="EDV97014.1"/>
    <property type="molecule type" value="Genomic_DNA"/>
</dbReference>
<dbReference type="Pfam" id="PF15883">
    <property type="entry name" value="DUF4736"/>
    <property type="match status" value="1"/>
</dbReference>
<dbReference type="KEGG" id="dgr:6558201"/>
<gene>
    <name evidence="2" type="primary">Dgri\GH16595</name>
    <name evidence="2" type="ORF">Dgri_GH16595</name>
</gene>
<dbReference type="AlphaFoldDB" id="B4J263"/>
<keyword evidence="1" id="KW-1133">Transmembrane helix</keyword>
<evidence type="ECO:0000313" key="3">
    <source>
        <dbReference type="Proteomes" id="UP000001070"/>
    </source>
</evidence>
<reference evidence="2 3" key="1">
    <citation type="journal article" date="2007" name="Nature">
        <title>Evolution of genes and genomes on the Drosophila phylogeny.</title>
        <authorList>
            <consortium name="Drosophila 12 Genomes Consortium"/>
            <person name="Clark A.G."/>
            <person name="Eisen M.B."/>
            <person name="Smith D.R."/>
            <person name="Bergman C.M."/>
            <person name="Oliver B."/>
            <person name="Markow T.A."/>
            <person name="Kaufman T.C."/>
            <person name="Kellis M."/>
            <person name="Gelbart W."/>
            <person name="Iyer V.N."/>
            <person name="Pollard D.A."/>
            <person name="Sackton T.B."/>
            <person name="Larracuente A.M."/>
            <person name="Singh N.D."/>
            <person name="Abad J.P."/>
            <person name="Abt D.N."/>
            <person name="Adryan B."/>
            <person name="Aguade M."/>
            <person name="Akashi H."/>
            <person name="Anderson W.W."/>
            <person name="Aquadro C.F."/>
            <person name="Ardell D.H."/>
            <person name="Arguello R."/>
            <person name="Artieri C.G."/>
            <person name="Barbash D.A."/>
            <person name="Barker D."/>
            <person name="Barsanti P."/>
            <person name="Batterham P."/>
            <person name="Batzoglou S."/>
            <person name="Begun D."/>
            <person name="Bhutkar A."/>
            <person name="Blanco E."/>
            <person name="Bosak S.A."/>
            <person name="Bradley R.K."/>
            <person name="Brand A.D."/>
            <person name="Brent M.R."/>
            <person name="Brooks A.N."/>
            <person name="Brown R.H."/>
            <person name="Butlin R.K."/>
            <person name="Caggese C."/>
            <person name="Calvi B.R."/>
            <person name="Bernardo de Carvalho A."/>
            <person name="Caspi A."/>
            <person name="Castrezana S."/>
            <person name="Celniker S.E."/>
            <person name="Chang J.L."/>
            <person name="Chapple C."/>
            <person name="Chatterji S."/>
            <person name="Chinwalla A."/>
            <person name="Civetta A."/>
            <person name="Clifton S.W."/>
            <person name="Comeron J.M."/>
            <person name="Costello J.C."/>
            <person name="Coyne J.A."/>
            <person name="Daub J."/>
            <person name="David R.G."/>
            <person name="Delcher A.L."/>
            <person name="Delehaunty K."/>
            <person name="Do C.B."/>
            <person name="Ebling H."/>
            <person name="Edwards K."/>
            <person name="Eickbush T."/>
            <person name="Evans J.D."/>
            <person name="Filipski A."/>
            <person name="Findeiss S."/>
            <person name="Freyhult E."/>
            <person name="Fulton L."/>
            <person name="Fulton R."/>
            <person name="Garcia A.C."/>
            <person name="Gardiner A."/>
            <person name="Garfield D.A."/>
            <person name="Garvin B.E."/>
            <person name="Gibson G."/>
            <person name="Gilbert D."/>
            <person name="Gnerre S."/>
            <person name="Godfrey J."/>
            <person name="Good R."/>
            <person name="Gotea V."/>
            <person name="Gravely B."/>
            <person name="Greenberg A.J."/>
            <person name="Griffiths-Jones S."/>
            <person name="Gross S."/>
            <person name="Guigo R."/>
            <person name="Gustafson E.A."/>
            <person name="Haerty W."/>
            <person name="Hahn M.W."/>
            <person name="Halligan D.L."/>
            <person name="Halpern A.L."/>
            <person name="Halter G.M."/>
            <person name="Han M.V."/>
            <person name="Heger A."/>
            <person name="Hillier L."/>
            <person name="Hinrichs A.S."/>
            <person name="Holmes I."/>
            <person name="Hoskins R.A."/>
            <person name="Hubisz M.J."/>
            <person name="Hultmark D."/>
            <person name="Huntley M.A."/>
            <person name="Jaffe D.B."/>
            <person name="Jagadeeshan S."/>
            <person name="Jeck W.R."/>
            <person name="Johnson J."/>
            <person name="Jones C.D."/>
            <person name="Jordan W.C."/>
            <person name="Karpen G.H."/>
            <person name="Kataoka E."/>
            <person name="Keightley P.D."/>
            <person name="Kheradpour P."/>
            <person name="Kirkness E.F."/>
            <person name="Koerich L.B."/>
            <person name="Kristiansen K."/>
            <person name="Kudrna D."/>
            <person name="Kulathinal R.J."/>
            <person name="Kumar S."/>
            <person name="Kwok R."/>
            <person name="Lander E."/>
            <person name="Langley C.H."/>
            <person name="Lapoint R."/>
            <person name="Lazzaro B.P."/>
            <person name="Lee S.J."/>
            <person name="Levesque L."/>
            <person name="Li R."/>
            <person name="Lin C.F."/>
            <person name="Lin M.F."/>
            <person name="Lindblad-Toh K."/>
            <person name="Llopart A."/>
            <person name="Long M."/>
            <person name="Low L."/>
            <person name="Lozovsky E."/>
            <person name="Lu J."/>
            <person name="Luo M."/>
            <person name="Machado C.A."/>
            <person name="Makalowski W."/>
            <person name="Marzo M."/>
            <person name="Matsuda M."/>
            <person name="Matzkin L."/>
            <person name="McAllister B."/>
            <person name="McBride C.S."/>
            <person name="McKernan B."/>
            <person name="McKernan K."/>
            <person name="Mendez-Lago M."/>
            <person name="Minx P."/>
            <person name="Mollenhauer M.U."/>
            <person name="Montooth K."/>
            <person name="Mount S.M."/>
            <person name="Mu X."/>
            <person name="Myers E."/>
            <person name="Negre B."/>
            <person name="Newfeld S."/>
            <person name="Nielsen R."/>
            <person name="Noor M.A."/>
            <person name="O'Grady P."/>
            <person name="Pachter L."/>
            <person name="Papaceit M."/>
            <person name="Parisi M.J."/>
            <person name="Parisi M."/>
            <person name="Parts L."/>
            <person name="Pedersen J.S."/>
            <person name="Pesole G."/>
            <person name="Phillippy A.M."/>
            <person name="Ponting C.P."/>
            <person name="Pop M."/>
            <person name="Porcelli D."/>
            <person name="Powell J.R."/>
            <person name="Prohaska S."/>
            <person name="Pruitt K."/>
            <person name="Puig M."/>
            <person name="Quesneville H."/>
            <person name="Ram K.R."/>
            <person name="Rand D."/>
            <person name="Rasmussen M.D."/>
            <person name="Reed L.K."/>
            <person name="Reenan R."/>
            <person name="Reily A."/>
            <person name="Remington K.A."/>
            <person name="Rieger T.T."/>
            <person name="Ritchie M.G."/>
            <person name="Robin C."/>
            <person name="Rogers Y.H."/>
            <person name="Rohde C."/>
            <person name="Rozas J."/>
            <person name="Rubenfield M.J."/>
            <person name="Ruiz A."/>
            <person name="Russo S."/>
            <person name="Salzberg S.L."/>
            <person name="Sanchez-Gracia A."/>
            <person name="Saranga D.J."/>
            <person name="Sato H."/>
            <person name="Schaeffer S.W."/>
            <person name="Schatz M.C."/>
            <person name="Schlenke T."/>
            <person name="Schwartz R."/>
            <person name="Segarra C."/>
            <person name="Singh R.S."/>
            <person name="Sirot L."/>
            <person name="Sirota M."/>
            <person name="Sisneros N.B."/>
            <person name="Smith C.D."/>
            <person name="Smith T.F."/>
            <person name="Spieth J."/>
            <person name="Stage D.E."/>
            <person name="Stark A."/>
            <person name="Stephan W."/>
            <person name="Strausberg R.L."/>
            <person name="Strempel S."/>
            <person name="Sturgill D."/>
            <person name="Sutton G."/>
            <person name="Sutton G.G."/>
            <person name="Tao W."/>
            <person name="Teichmann S."/>
            <person name="Tobari Y.N."/>
            <person name="Tomimura Y."/>
            <person name="Tsolas J.M."/>
            <person name="Valente V.L."/>
            <person name="Venter E."/>
            <person name="Venter J.C."/>
            <person name="Vicario S."/>
            <person name="Vieira F.G."/>
            <person name="Vilella A.J."/>
            <person name="Villasante A."/>
            <person name="Walenz B."/>
            <person name="Wang J."/>
            <person name="Wasserman M."/>
            <person name="Watts T."/>
            <person name="Wilson D."/>
            <person name="Wilson R.K."/>
            <person name="Wing R.A."/>
            <person name="Wolfner M.F."/>
            <person name="Wong A."/>
            <person name="Wong G.K."/>
            <person name="Wu C.I."/>
            <person name="Wu G."/>
            <person name="Yamamoto D."/>
            <person name="Yang H.P."/>
            <person name="Yang S.P."/>
            <person name="Yorke J.A."/>
            <person name="Yoshida K."/>
            <person name="Zdobnov E."/>
            <person name="Zhang P."/>
            <person name="Zhang Y."/>
            <person name="Zimin A.V."/>
            <person name="Baldwin J."/>
            <person name="Abdouelleil A."/>
            <person name="Abdulkadir J."/>
            <person name="Abebe A."/>
            <person name="Abera B."/>
            <person name="Abreu J."/>
            <person name="Acer S.C."/>
            <person name="Aftuck L."/>
            <person name="Alexander A."/>
            <person name="An P."/>
            <person name="Anderson E."/>
            <person name="Anderson S."/>
            <person name="Arachi H."/>
            <person name="Azer M."/>
            <person name="Bachantsang P."/>
            <person name="Barry A."/>
            <person name="Bayul T."/>
            <person name="Berlin A."/>
            <person name="Bessette D."/>
            <person name="Bloom T."/>
            <person name="Blye J."/>
            <person name="Boguslavskiy L."/>
            <person name="Bonnet C."/>
            <person name="Boukhgalter B."/>
            <person name="Bourzgui I."/>
            <person name="Brown A."/>
            <person name="Cahill P."/>
            <person name="Channer S."/>
            <person name="Cheshatsang Y."/>
            <person name="Chuda L."/>
            <person name="Citroen M."/>
            <person name="Collymore A."/>
            <person name="Cooke P."/>
            <person name="Costello M."/>
            <person name="D'Aco K."/>
            <person name="Daza R."/>
            <person name="De Haan G."/>
            <person name="DeGray S."/>
            <person name="DeMaso C."/>
            <person name="Dhargay N."/>
            <person name="Dooley K."/>
            <person name="Dooley E."/>
            <person name="Doricent M."/>
            <person name="Dorje P."/>
            <person name="Dorjee K."/>
            <person name="Dupes A."/>
            <person name="Elong R."/>
            <person name="Falk J."/>
            <person name="Farina A."/>
            <person name="Faro S."/>
            <person name="Ferguson D."/>
            <person name="Fisher S."/>
            <person name="Foley C.D."/>
            <person name="Franke A."/>
            <person name="Friedrich D."/>
            <person name="Gadbois L."/>
            <person name="Gearin G."/>
            <person name="Gearin C.R."/>
            <person name="Giannoukos G."/>
            <person name="Goode T."/>
            <person name="Graham J."/>
            <person name="Grandbois E."/>
            <person name="Grewal S."/>
            <person name="Gyaltsen K."/>
            <person name="Hafez N."/>
            <person name="Hagos B."/>
            <person name="Hall J."/>
            <person name="Henson C."/>
            <person name="Hollinger A."/>
            <person name="Honan T."/>
            <person name="Huard M.D."/>
            <person name="Hughes L."/>
            <person name="Hurhula B."/>
            <person name="Husby M.E."/>
            <person name="Kamat A."/>
            <person name="Kanga B."/>
            <person name="Kashin S."/>
            <person name="Khazanovich D."/>
            <person name="Kisner P."/>
            <person name="Lance K."/>
            <person name="Lara M."/>
            <person name="Lee W."/>
            <person name="Lennon N."/>
            <person name="Letendre F."/>
            <person name="LeVine R."/>
            <person name="Lipovsky A."/>
            <person name="Liu X."/>
            <person name="Liu J."/>
            <person name="Liu S."/>
            <person name="Lokyitsang T."/>
            <person name="Lokyitsang Y."/>
            <person name="Lubonja R."/>
            <person name="Lui A."/>
            <person name="MacDonald P."/>
            <person name="Magnisalis V."/>
            <person name="Maru K."/>
            <person name="Matthews C."/>
            <person name="McCusker W."/>
            <person name="McDonough S."/>
            <person name="Mehta T."/>
            <person name="Meldrim J."/>
            <person name="Meneus L."/>
            <person name="Mihai O."/>
            <person name="Mihalev A."/>
            <person name="Mihova T."/>
            <person name="Mittelman R."/>
            <person name="Mlenga V."/>
            <person name="Montmayeur A."/>
            <person name="Mulrain L."/>
            <person name="Navidi A."/>
            <person name="Naylor J."/>
            <person name="Negash T."/>
            <person name="Nguyen T."/>
            <person name="Nguyen N."/>
            <person name="Nicol R."/>
            <person name="Norbu C."/>
            <person name="Norbu N."/>
            <person name="Novod N."/>
            <person name="O'Neill B."/>
            <person name="Osman S."/>
            <person name="Markiewicz E."/>
            <person name="Oyono O.L."/>
            <person name="Patti C."/>
            <person name="Phunkhang P."/>
            <person name="Pierre F."/>
            <person name="Priest M."/>
            <person name="Raghuraman S."/>
            <person name="Rege F."/>
            <person name="Reyes R."/>
            <person name="Rise C."/>
            <person name="Rogov P."/>
            <person name="Ross K."/>
            <person name="Ryan E."/>
            <person name="Settipalli S."/>
            <person name="Shea T."/>
            <person name="Sherpa N."/>
            <person name="Shi L."/>
            <person name="Shih D."/>
            <person name="Sparrow T."/>
            <person name="Spaulding J."/>
            <person name="Stalker J."/>
            <person name="Stange-Thomann N."/>
            <person name="Stavropoulos S."/>
            <person name="Stone C."/>
            <person name="Strader C."/>
            <person name="Tesfaye S."/>
            <person name="Thomson T."/>
            <person name="Thoulutsang Y."/>
            <person name="Thoulutsang D."/>
            <person name="Topham K."/>
            <person name="Topping I."/>
            <person name="Tsamla T."/>
            <person name="Vassiliev H."/>
            <person name="Vo A."/>
            <person name="Wangchuk T."/>
            <person name="Wangdi T."/>
            <person name="Weiand M."/>
            <person name="Wilkinson J."/>
            <person name="Wilson A."/>
            <person name="Yadav S."/>
            <person name="Young G."/>
            <person name="Yu Q."/>
            <person name="Zembek L."/>
            <person name="Zhong D."/>
            <person name="Zimmer A."/>
            <person name="Zwirko Z."/>
            <person name="Jaffe D.B."/>
            <person name="Alvarez P."/>
            <person name="Brockman W."/>
            <person name="Butler J."/>
            <person name="Chin C."/>
            <person name="Gnerre S."/>
            <person name="Grabherr M."/>
            <person name="Kleber M."/>
            <person name="Mauceli E."/>
            <person name="MacCallum I."/>
        </authorList>
    </citation>
    <scope>NUCLEOTIDE SEQUENCE [LARGE SCALE GENOMIC DNA]</scope>
    <source>
        <strain evidence="3">Tucson 15287-2541.00</strain>
    </source>
</reference>
<dbReference type="OMA" id="MGHFNHC"/>
<feature type="transmembrane region" description="Helical" evidence="1">
    <location>
        <begin position="36"/>
        <end position="64"/>
    </location>
</feature>
<dbReference type="HOGENOM" id="CLU_1241278_0_0_1"/>
<organism evidence="3">
    <name type="scientific">Drosophila grimshawi</name>
    <name type="common">Hawaiian fruit fly</name>
    <name type="synonym">Idiomyia grimshawi</name>
    <dbReference type="NCBI Taxonomy" id="7222"/>
    <lineage>
        <taxon>Eukaryota</taxon>
        <taxon>Metazoa</taxon>
        <taxon>Ecdysozoa</taxon>
        <taxon>Arthropoda</taxon>
        <taxon>Hexapoda</taxon>
        <taxon>Insecta</taxon>
        <taxon>Pterygota</taxon>
        <taxon>Neoptera</taxon>
        <taxon>Endopterygota</taxon>
        <taxon>Diptera</taxon>
        <taxon>Brachycera</taxon>
        <taxon>Muscomorpha</taxon>
        <taxon>Ephydroidea</taxon>
        <taxon>Drosophilidae</taxon>
        <taxon>Drosophila</taxon>
        <taxon>Hawaiian Drosophila</taxon>
    </lineage>
</organism>
<dbReference type="InterPro" id="IPR031754">
    <property type="entry name" value="DUF4736"/>
</dbReference>
<name>B4J263_DROGR</name>
<protein>
    <submittedName>
        <fullName evidence="2">GH16595</fullName>
    </submittedName>
</protein>
<proteinExistence type="predicted"/>
<dbReference type="OrthoDB" id="7819501at2759"/>
<accession>B4J263</accession>
<evidence type="ECO:0000313" key="2">
    <source>
        <dbReference type="EMBL" id="EDV97014.1"/>
    </source>
</evidence>
<keyword evidence="3" id="KW-1185">Reference proteome</keyword>
<dbReference type="InParanoid" id="B4J263"/>
<keyword evidence="1" id="KW-0472">Membrane</keyword>
<evidence type="ECO:0000256" key="1">
    <source>
        <dbReference type="SAM" id="Phobius"/>
    </source>
</evidence>